<gene>
    <name evidence="1" type="ORF">EL17_12420</name>
</gene>
<accession>A0A074LHB1</accession>
<evidence type="ECO:0008006" key="3">
    <source>
        <dbReference type="Google" id="ProtNLM"/>
    </source>
</evidence>
<evidence type="ECO:0000313" key="1">
    <source>
        <dbReference type="EMBL" id="KEO73157.1"/>
    </source>
</evidence>
<dbReference type="EMBL" id="JMIH01000022">
    <property type="protein sequence ID" value="KEO73157.1"/>
    <property type="molecule type" value="Genomic_DNA"/>
</dbReference>
<protein>
    <recommendedName>
        <fullName evidence="3">DUF4783 domain-containing protein</fullName>
    </recommendedName>
</protein>
<comment type="caution">
    <text evidence="1">The sequence shown here is derived from an EMBL/GenBank/DDBJ whole genome shotgun (WGS) entry which is preliminary data.</text>
</comment>
<dbReference type="Gene3D" id="3.10.450.50">
    <property type="match status" value="1"/>
</dbReference>
<name>A0A074LHB1_9BACT</name>
<organism evidence="1 2">
    <name type="scientific">Anditalea andensis</name>
    <dbReference type="NCBI Taxonomy" id="1048983"/>
    <lineage>
        <taxon>Bacteria</taxon>
        <taxon>Pseudomonadati</taxon>
        <taxon>Bacteroidota</taxon>
        <taxon>Cytophagia</taxon>
        <taxon>Cytophagales</taxon>
        <taxon>Cytophagaceae</taxon>
        <taxon>Anditalea</taxon>
    </lineage>
</organism>
<proteinExistence type="predicted"/>
<dbReference type="RefSeq" id="WP_035074792.1">
    <property type="nucleotide sequence ID" value="NZ_JMIH01000022.1"/>
</dbReference>
<sequence length="134" mass="15390">MKKMIAPLYTFILTIIMVTAYPAIAQNKIIDEIIPIFKTGSSKDLVKYFNTTVELNMNGLQGDFSKNQAEVVVRDFFKKNPPTDFQIVHQGESGSNIKYYIAYYVSNEHNFRVLIKTKGPKDKPIIYGLEFKKD</sequence>
<dbReference type="InterPro" id="IPR031977">
    <property type="entry name" value="DUF4783"/>
</dbReference>
<dbReference type="eggNOG" id="ENOG5032ZKW">
    <property type="taxonomic scope" value="Bacteria"/>
</dbReference>
<reference evidence="1 2" key="1">
    <citation type="submission" date="2014-04" db="EMBL/GenBank/DDBJ databases">
        <title>Characterization and application of a salt tolerant electro-active bacterium.</title>
        <authorList>
            <person name="Yang L."/>
            <person name="Wei S."/>
            <person name="Tay Q.X.M."/>
        </authorList>
    </citation>
    <scope>NUCLEOTIDE SEQUENCE [LARGE SCALE GENOMIC DNA]</scope>
    <source>
        <strain evidence="1 2">LY1</strain>
    </source>
</reference>
<evidence type="ECO:0000313" key="2">
    <source>
        <dbReference type="Proteomes" id="UP000027821"/>
    </source>
</evidence>
<keyword evidence="2" id="KW-1185">Reference proteome</keyword>
<dbReference type="Proteomes" id="UP000027821">
    <property type="component" value="Unassembled WGS sequence"/>
</dbReference>
<dbReference type="AlphaFoldDB" id="A0A074LHB1"/>
<dbReference type="Pfam" id="PF16022">
    <property type="entry name" value="DUF4783"/>
    <property type="match status" value="1"/>
</dbReference>
<dbReference type="STRING" id="1048983.EL17_12420"/>